<keyword evidence="5 8" id="KW-1133">Transmembrane helix</keyword>
<feature type="binding site" evidence="7">
    <location>
        <position position="163"/>
    </location>
    <ligand>
        <name>Mg(2+)</name>
        <dbReference type="ChEBI" id="CHEBI:18420"/>
    </ligand>
</feature>
<keyword evidence="2" id="KW-1003">Cell membrane</keyword>
<dbReference type="CDD" id="cd06853">
    <property type="entry name" value="GT_WecA_like"/>
    <property type="match status" value="1"/>
</dbReference>
<comment type="subcellular location">
    <subcellularLocation>
        <location evidence="1">Cell membrane</location>
        <topology evidence="1">Multi-pass membrane protein</topology>
    </subcellularLocation>
</comment>
<dbReference type="AlphaFoldDB" id="A0A0K8P8Z6"/>
<keyword evidence="3 9" id="KW-0808">Transferase</keyword>
<evidence type="ECO:0000256" key="1">
    <source>
        <dbReference type="ARBA" id="ARBA00004651"/>
    </source>
</evidence>
<evidence type="ECO:0000256" key="4">
    <source>
        <dbReference type="ARBA" id="ARBA00022692"/>
    </source>
</evidence>
<dbReference type="Pfam" id="PF00953">
    <property type="entry name" value="Glycos_transf_4"/>
    <property type="match status" value="1"/>
</dbReference>
<keyword evidence="6 8" id="KW-0472">Membrane</keyword>
<dbReference type="OrthoDB" id="9805475at2"/>
<evidence type="ECO:0000256" key="8">
    <source>
        <dbReference type="SAM" id="Phobius"/>
    </source>
</evidence>
<evidence type="ECO:0000256" key="7">
    <source>
        <dbReference type="PIRSR" id="PIRSR600715-1"/>
    </source>
</evidence>
<feature type="transmembrane region" description="Helical" evidence="8">
    <location>
        <begin position="291"/>
        <end position="319"/>
    </location>
</feature>
<sequence>MNLSSFTTGTIFEALFISFVSCLIITFLSTKFAVQTKLLDIPASQPHKVHQKPVPISGGLAFFVTLWLCSMLMRHDLSSPIIKLLIAATIIFIFGLWDDYSPLKPYQKIIGQTVASSVLIAFGTQAQIVESFPLPFQLNPYLVKSIDIGITLFWLLFITNAFNLIDSMDGLMVGIASWTIGFFILAAIDSKQWPLAFFCAIMLGSCILLTFFNAHPAFIFFGDSGAQTIGFLLAAIAILYNPPERLQSNTWFMPILMLGIPIFDTVLVVLSRRRRGLHFYSSGTDHTYHRLVKLGLSSVQAVQIMLLAAFALEILAFLAISQTPLRANIIFGIVLIFGILGIVFFESEKVWKKENSTQNTEQRQ</sequence>
<dbReference type="GO" id="GO:0044038">
    <property type="term" value="P:cell wall macromolecule biosynthetic process"/>
    <property type="evidence" value="ECO:0007669"/>
    <property type="project" value="TreeGrafter"/>
</dbReference>
<feature type="transmembrane region" description="Helical" evidence="8">
    <location>
        <begin position="54"/>
        <end position="73"/>
    </location>
</feature>
<keyword evidence="7" id="KW-0479">Metal-binding</keyword>
<name>A0A0K8P8Z6_9CHLR</name>
<dbReference type="GO" id="GO:0071555">
    <property type="term" value="P:cell wall organization"/>
    <property type="evidence" value="ECO:0007669"/>
    <property type="project" value="TreeGrafter"/>
</dbReference>
<dbReference type="GO" id="GO:0009103">
    <property type="term" value="P:lipopolysaccharide biosynthetic process"/>
    <property type="evidence" value="ECO:0007669"/>
    <property type="project" value="TreeGrafter"/>
</dbReference>
<dbReference type="GO" id="GO:0016780">
    <property type="term" value="F:phosphotransferase activity, for other substituted phosphate groups"/>
    <property type="evidence" value="ECO:0007669"/>
    <property type="project" value="InterPro"/>
</dbReference>
<evidence type="ECO:0000256" key="2">
    <source>
        <dbReference type="ARBA" id="ARBA00022475"/>
    </source>
</evidence>
<dbReference type="Proteomes" id="UP000053370">
    <property type="component" value="Unassembled WGS sequence"/>
</dbReference>
<dbReference type="STRING" id="1678840.ATC1_1130"/>
<dbReference type="InterPro" id="IPR000715">
    <property type="entry name" value="Glycosyl_transferase_4"/>
</dbReference>
<evidence type="ECO:0000256" key="6">
    <source>
        <dbReference type="ARBA" id="ARBA00023136"/>
    </source>
</evidence>
<evidence type="ECO:0000256" key="5">
    <source>
        <dbReference type="ARBA" id="ARBA00022989"/>
    </source>
</evidence>
<feature type="transmembrane region" description="Helical" evidence="8">
    <location>
        <begin position="170"/>
        <end position="188"/>
    </location>
</feature>
<dbReference type="GO" id="GO:0046872">
    <property type="term" value="F:metal ion binding"/>
    <property type="evidence" value="ECO:0007669"/>
    <property type="project" value="UniProtKB-KW"/>
</dbReference>
<proteinExistence type="predicted"/>
<evidence type="ECO:0000256" key="3">
    <source>
        <dbReference type="ARBA" id="ARBA00022679"/>
    </source>
</evidence>
<reference evidence="9" key="1">
    <citation type="journal article" date="2015" name="Genome Announc.">
        <title>Draft Genome Sequence of Anaerolineae Strain TC1, a Novel Isolate from a Methanogenic Wastewater Treatment System.</title>
        <authorList>
            <person name="Matsuura N."/>
            <person name="Tourlousse D.M."/>
            <person name="Sun L."/>
            <person name="Toyonaga M."/>
            <person name="Kuroda K."/>
            <person name="Ohashi A."/>
            <person name="Cruz R."/>
            <person name="Yamaguchi T."/>
            <person name="Sekiguchi Y."/>
        </authorList>
    </citation>
    <scope>NUCLEOTIDE SEQUENCE [LARGE SCALE GENOMIC DNA]</scope>
    <source>
        <strain evidence="9">TC1</strain>
    </source>
</reference>
<protein>
    <submittedName>
        <fullName evidence="9">UDP-N-acetylmuramyl pentapeptide phosphotransferase</fullName>
    </submittedName>
</protein>
<dbReference type="GO" id="GO:0005886">
    <property type="term" value="C:plasma membrane"/>
    <property type="evidence" value="ECO:0007669"/>
    <property type="project" value="UniProtKB-SubCell"/>
</dbReference>
<feature type="transmembrane region" description="Helical" evidence="8">
    <location>
        <begin position="194"/>
        <end position="212"/>
    </location>
</feature>
<feature type="transmembrane region" description="Helical" evidence="8">
    <location>
        <begin position="12"/>
        <end position="34"/>
    </location>
</feature>
<gene>
    <name evidence="9" type="ORF">ATC1_1130</name>
</gene>
<feature type="transmembrane region" description="Helical" evidence="8">
    <location>
        <begin position="251"/>
        <end position="270"/>
    </location>
</feature>
<evidence type="ECO:0000313" key="9">
    <source>
        <dbReference type="EMBL" id="GAP39111.1"/>
    </source>
</evidence>
<feature type="transmembrane region" description="Helical" evidence="8">
    <location>
        <begin position="325"/>
        <end position="345"/>
    </location>
</feature>
<dbReference type="RefSeq" id="WP_062276791.1">
    <property type="nucleotide sequence ID" value="NZ_DF968179.1"/>
</dbReference>
<dbReference type="PANTHER" id="PTHR22926">
    <property type="entry name" value="PHOSPHO-N-ACETYLMURAMOYL-PENTAPEPTIDE-TRANSFERASE"/>
    <property type="match status" value="1"/>
</dbReference>
<dbReference type="EMBL" id="DF968179">
    <property type="protein sequence ID" value="GAP39111.1"/>
    <property type="molecule type" value="Genomic_DNA"/>
</dbReference>
<organism evidence="9">
    <name type="scientific">Flexilinea flocculi</name>
    <dbReference type="NCBI Taxonomy" id="1678840"/>
    <lineage>
        <taxon>Bacteria</taxon>
        <taxon>Bacillati</taxon>
        <taxon>Chloroflexota</taxon>
        <taxon>Anaerolineae</taxon>
        <taxon>Anaerolineales</taxon>
        <taxon>Anaerolineaceae</taxon>
        <taxon>Flexilinea</taxon>
    </lineage>
</organism>
<feature type="transmembrane region" description="Helical" evidence="8">
    <location>
        <begin position="219"/>
        <end position="239"/>
    </location>
</feature>
<accession>A0A0K8P8Z6</accession>
<comment type="cofactor">
    <cofactor evidence="7">
        <name>Mg(2+)</name>
        <dbReference type="ChEBI" id="CHEBI:18420"/>
    </cofactor>
</comment>
<keyword evidence="7" id="KW-0460">Magnesium</keyword>
<feature type="transmembrane region" description="Helical" evidence="8">
    <location>
        <begin position="141"/>
        <end position="158"/>
    </location>
</feature>
<keyword evidence="10" id="KW-1185">Reference proteome</keyword>
<evidence type="ECO:0000313" key="10">
    <source>
        <dbReference type="Proteomes" id="UP000053370"/>
    </source>
</evidence>
<feature type="binding site" evidence="7">
    <location>
        <position position="223"/>
    </location>
    <ligand>
        <name>Mg(2+)</name>
        <dbReference type="ChEBI" id="CHEBI:18420"/>
    </ligand>
</feature>
<dbReference type="PANTHER" id="PTHR22926:SF3">
    <property type="entry name" value="UNDECAPRENYL-PHOSPHATE ALPHA-N-ACETYLGLUCOSAMINYL 1-PHOSPHATE TRANSFERASE"/>
    <property type="match status" value="1"/>
</dbReference>
<keyword evidence="4 8" id="KW-0812">Transmembrane</keyword>
<feature type="transmembrane region" description="Helical" evidence="8">
    <location>
        <begin position="79"/>
        <end position="97"/>
    </location>
</feature>